<dbReference type="AlphaFoldDB" id="X1FII2"/>
<evidence type="ECO:0000256" key="1">
    <source>
        <dbReference type="SAM" id="MobiDB-lite"/>
    </source>
</evidence>
<feature type="compositionally biased region" description="Basic and acidic residues" evidence="1">
    <location>
        <begin position="1"/>
        <end position="28"/>
    </location>
</feature>
<gene>
    <name evidence="2" type="ORF">S03H2_17023</name>
</gene>
<protein>
    <submittedName>
        <fullName evidence="2">Uncharacterized protein</fullName>
    </submittedName>
</protein>
<comment type="caution">
    <text evidence="2">The sequence shown here is derived from an EMBL/GenBank/DDBJ whole genome shotgun (WGS) entry which is preliminary data.</text>
</comment>
<sequence length="53" mass="6269">MSKTNRDSKLSREKGGKLVKTDPFLHTEKSRKKWYKPENLGKQGKKPKQRIKE</sequence>
<evidence type="ECO:0000313" key="2">
    <source>
        <dbReference type="EMBL" id="GAH44777.1"/>
    </source>
</evidence>
<reference evidence="2" key="1">
    <citation type="journal article" date="2014" name="Front. Microbiol.">
        <title>High frequency of phylogenetically diverse reductive dehalogenase-homologous genes in deep subseafloor sedimentary metagenomes.</title>
        <authorList>
            <person name="Kawai M."/>
            <person name="Futagami T."/>
            <person name="Toyoda A."/>
            <person name="Takaki Y."/>
            <person name="Nishi S."/>
            <person name="Hori S."/>
            <person name="Arai W."/>
            <person name="Tsubouchi T."/>
            <person name="Morono Y."/>
            <person name="Uchiyama I."/>
            <person name="Ito T."/>
            <person name="Fujiyama A."/>
            <person name="Inagaki F."/>
            <person name="Takami H."/>
        </authorList>
    </citation>
    <scope>NUCLEOTIDE SEQUENCE</scope>
    <source>
        <strain evidence="2">Expedition CK06-06</strain>
    </source>
</reference>
<accession>X1FII2</accession>
<feature type="compositionally biased region" description="Basic residues" evidence="1">
    <location>
        <begin position="43"/>
        <end position="53"/>
    </location>
</feature>
<name>X1FII2_9ZZZZ</name>
<feature type="region of interest" description="Disordered" evidence="1">
    <location>
        <begin position="1"/>
        <end position="53"/>
    </location>
</feature>
<organism evidence="2">
    <name type="scientific">marine sediment metagenome</name>
    <dbReference type="NCBI Taxonomy" id="412755"/>
    <lineage>
        <taxon>unclassified sequences</taxon>
        <taxon>metagenomes</taxon>
        <taxon>ecological metagenomes</taxon>
    </lineage>
</organism>
<dbReference type="EMBL" id="BARU01008751">
    <property type="protein sequence ID" value="GAH44777.1"/>
    <property type="molecule type" value="Genomic_DNA"/>
</dbReference>
<proteinExistence type="predicted"/>